<keyword evidence="10" id="KW-1185">Reference proteome</keyword>
<dbReference type="SUPFAM" id="SSF161098">
    <property type="entry name" value="MetI-like"/>
    <property type="match status" value="1"/>
</dbReference>
<dbReference type="PANTHER" id="PTHR43005">
    <property type="entry name" value="BLR7065 PROTEIN"/>
    <property type="match status" value="1"/>
</dbReference>
<dbReference type="CDD" id="cd06261">
    <property type="entry name" value="TM_PBP2"/>
    <property type="match status" value="1"/>
</dbReference>
<keyword evidence="2 7" id="KW-0813">Transport</keyword>
<comment type="caution">
    <text evidence="9">The sequence shown here is derived from an EMBL/GenBank/DDBJ whole genome shotgun (WGS) entry which is preliminary data.</text>
</comment>
<keyword evidence="6 7" id="KW-0472">Membrane</keyword>
<dbReference type="GO" id="GO:0055085">
    <property type="term" value="P:transmembrane transport"/>
    <property type="evidence" value="ECO:0007669"/>
    <property type="project" value="InterPro"/>
</dbReference>
<organism evidence="9 10">
    <name type="scientific">Rubrobacter taiwanensis</name>
    <dbReference type="NCBI Taxonomy" id="185139"/>
    <lineage>
        <taxon>Bacteria</taxon>
        <taxon>Bacillati</taxon>
        <taxon>Actinomycetota</taxon>
        <taxon>Rubrobacteria</taxon>
        <taxon>Rubrobacterales</taxon>
        <taxon>Rubrobacteraceae</taxon>
        <taxon>Rubrobacter</taxon>
    </lineage>
</organism>
<dbReference type="PROSITE" id="PS50928">
    <property type="entry name" value="ABC_TM1"/>
    <property type="match status" value="1"/>
</dbReference>
<feature type="transmembrane region" description="Helical" evidence="7">
    <location>
        <begin position="228"/>
        <end position="245"/>
    </location>
</feature>
<reference evidence="9 10" key="1">
    <citation type="submission" date="2019-03" db="EMBL/GenBank/DDBJ databases">
        <title>Whole genome sequence of a novel Rubrobacter taiwanensis strain, isolated from Yellowstone National Park.</title>
        <authorList>
            <person name="Freed S."/>
            <person name="Ramaley R.F."/>
            <person name="Kyndt J.A."/>
        </authorList>
    </citation>
    <scope>NUCLEOTIDE SEQUENCE [LARGE SCALE GENOMIC DNA]</scope>
    <source>
        <strain evidence="9 10">Yellowstone</strain>
    </source>
</reference>
<dbReference type="OrthoDB" id="34224at2"/>
<dbReference type="GO" id="GO:0005886">
    <property type="term" value="C:plasma membrane"/>
    <property type="evidence" value="ECO:0007669"/>
    <property type="project" value="UniProtKB-SubCell"/>
</dbReference>
<comment type="similarity">
    <text evidence="7">Belongs to the binding-protein-dependent transport system permease family.</text>
</comment>
<dbReference type="InterPro" id="IPR035906">
    <property type="entry name" value="MetI-like_sf"/>
</dbReference>
<gene>
    <name evidence="9" type="ORF">E0L93_12470</name>
</gene>
<name>A0A4R1BF29_9ACTN</name>
<feature type="transmembrane region" description="Helical" evidence="7">
    <location>
        <begin position="26"/>
        <end position="46"/>
    </location>
</feature>
<keyword evidence="5 7" id="KW-1133">Transmembrane helix</keyword>
<evidence type="ECO:0000256" key="2">
    <source>
        <dbReference type="ARBA" id="ARBA00022448"/>
    </source>
</evidence>
<evidence type="ECO:0000256" key="3">
    <source>
        <dbReference type="ARBA" id="ARBA00022475"/>
    </source>
</evidence>
<dbReference type="AlphaFoldDB" id="A0A4R1BF29"/>
<evidence type="ECO:0000313" key="10">
    <source>
        <dbReference type="Proteomes" id="UP000295244"/>
    </source>
</evidence>
<dbReference type="PANTHER" id="PTHR43005:SF1">
    <property type="entry name" value="SPERMIDINE_PUTRESCINE TRANSPORT SYSTEM PERMEASE PROTEIN"/>
    <property type="match status" value="1"/>
</dbReference>
<dbReference type="Pfam" id="PF00528">
    <property type="entry name" value="BPD_transp_1"/>
    <property type="match status" value="1"/>
</dbReference>
<evidence type="ECO:0000256" key="4">
    <source>
        <dbReference type="ARBA" id="ARBA00022692"/>
    </source>
</evidence>
<feature type="transmembrane region" description="Helical" evidence="7">
    <location>
        <begin position="166"/>
        <end position="185"/>
    </location>
</feature>
<sequence length="317" mass="35477">MKGRRDAPARIAPAARPRRGRVRPETWLAVAFIAPTILIVCGVYLYPAVATLLYSFSELEVASLRIDRFVGLEHFRGAVASEEFKAVVLRTLYFGLMVVVLTTVPAFLIALLLKERFRGRNFLRVIVLLPWALPPVVSGVLWSQMFHADFGFINGLIRTAGGEGNIIWLGDPVLALHAVIIAEVWRWIPFATLFILAGLQTIPPETYEAASVDGANAWQKFRYLTVPLMWPILLPVTIFMFVWAMKAFDTIFVLTQGGPRMGTTTLNYLVYRQSFQEFSFGQAAATAYILSLLTLLVIAVLAFLRWRARIRSGEVAS</sequence>
<evidence type="ECO:0000259" key="8">
    <source>
        <dbReference type="PROSITE" id="PS50928"/>
    </source>
</evidence>
<keyword evidence="3" id="KW-1003">Cell membrane</keyword>
<accession>A0A4R1BF29</accession>
<dbReference type="RefSeq" id="WP_132692406.1">
    <property type="nucleotide sequence ID" value="NZ_SKBU01000023.1"/>
</dbReference>
<evidence type="ECO:0000256" key="5">
    <source>
        <dbReference type="ARBA" id="ARBA00022989"/>
    </source>
</evidence>
<dbReference type="Proteomes" id="UP000295244">
    <property type="component" value="Unassembled WGS sequence"/>
</dbReference>
<dbReference type="EMBL" id="SKBU01000023">
    <property type="protein sequence ID" value="TCJ15628.1"/>
    <property type="molecule type" value="Genomic_DNA"/>
</dbReference>
<comment type="subcellular location">
    <subcellularLocation>
        <location evidence="1 7">Cell membrane</location>
        <topology evidence="1 7">Multi-pass membrane protein</topology>
    </subcellularLocation>
</comment>
<dbReference type="InterPro" id="IPR000515">
    <property type="entry name" value="MetI-like"/>
</dbReference>
<proteinExistence type="inferred from homology"/>
<keyword evidence="4 7" id="KW-0812">Transmembrane</keyword>
<feature type="transmembrane region" description="Helical" evidence="7">
    <location>
        <begin position="285"/>
        <end position="304"/>
    </location>
</feature>
<evidence type="ECO:0000256" key="7">
    <source>
        <dbReference type="RuleBase" id="RU363032"/>
    </source>
</evidence>
<dbReference type="Gene3D" id="1.10.3720.10">
    <property type="entry name" value="MetI-like"/>
    <property type="match status" value="1"/>
</dbReference>
<feature type="transmembrane region" description="Helical" evidence="7">
    <location>
        <begin position="92"/>
        <end position="113"/>
    </location>
</feature>
<protein>
    <submittedName>
        <fullName evidence="9">Sugar ABC transporter permease</fullName>
    </submittedName>
</protein>
<evidence type="ECO:0000256" key="6">
    <source>
        <dbReference type="ARBA" id="ARBA00023136"/>
    </source>
</evidence>
<feature type="domain" description="ABC transmembrane type-1" evidence="8">
    <location>
        <begin position="88"/>
        <end position="301"/>
    </location>
</feature>
<evidence type="ECO:0000313" key="9">
    <source>
        <dbReference type="EMBL" id="TCJ15628.1"/>
    </source>
</evidence>
<evidence type="ECO:0000256" key="1">
    <source>
        <dbReference type="ARBA" id="ARBA00004651"/>
    </source>
</evidence>
<feature type="transmembrane region" description="Helical" evidence="7">
    <location>
        <begin position="125"/>
        <end position="146"/>
    </location>
</feature>